<dbReference type="Pfam" id="PF00196">
    <property type="entry name" value="GerE"/>
    <property type="match status" value="1"/>
</dbReference>
<organism evidence="2 3">
    <name type="scientific">Bauldia litoralis</name>
    <dbReference type="NCBI Taxonomy" id="665467"/>
    <lineage>
        <taxon>Bacteria</taxon>
        <taxon>Pseudomonadati</taxon>
        <taxon>Pseudomonadota</taxon>
        <taxon>Alphaproteobacteria</taxon>
        <taxon>Hyphomicrobiales</taxon>
        <taxon>Kaistiaceae</taxon>
        <taxon>Bauldia</taxon>
    </lineage>
</organism>
<dbReference type="SUPFAM" id="SSF54427">
    <property type="entry name" value="NTF2-like"/>
    <property type="match status" value="1"/>
</dbReference>
<evidence type="ECO:0000313" key="2">
    <source>
        <dbReference type="EMBL" id="SDB54574.1"/>
    </source>
</evidence>
<dbReference type="SMART" id="SM00421">
    <property type="entry name" value="HTH_LUXR"/>
    <property type="match status" value="1"/>
</dbReference>
<keyword evidence="2" id="KW-0238">DNA-binding</keyword>
<dbReference type="InterPro" id="IPR036388">
    <property type="entry name" value="WH-like_DNA-bd_sf"/>
</dbReference>
<keyword evidence="3" id="KW-1185">Reference proteome</keyword>
<accession>A0A1G6EAV8</accession>
<dbReference type="Gene3D" id="1.10.10.10">
    <property type="entry name" value="Winged helix-like DNA-binding domain superfamily/Winged helix DNA-binding domain"/>
    <property type="match status" value="1"/>
</dbReference>
<evidence type="ECO:0000313" key="3">
    <source>
        <dbReference type="Proteomes" id="UP000199071"/>
    </source>
</evidence>
<dbReference type="STRING" id="665467.SAMN02982931_04305"/>
<sequence>MAGGDPDQEKQAILAVIEEEFAGFFARDFDRYARCWLHVEDSLRLVTLAGGQIAYLQGWEAEAAMTRRLFEGRPTPNETDPALVRRENVRIRVSGDMAWASFDQYGPDTDDLFMDVGLTHHVRILEKDEGRWKIVYVGHADPKIGTFVCPTVRVDRTGAILWMNAAAKGELADHPVLAGNGGYLLARSRADNTLLRAALAATDDLTPVDVRRSGAPTDGVLGAIPLVLGDGCADQSHVVWVMYQDQMILVSFNDKEAERKRLSAARTLYGLSRGQARVAASIVEGHDIVKAAELMGISANTARTHLQRMFDKTGVRSQTALVRILLSASTPTS</sequence>
<dbReference type="AlphaFoldDB" id="A0A1G6EAV8"/>
<dbReference type="InterPro" id="IPR032710">
    <property type="entry name" value="NTF2-like_dom_sf"/>
</dbReference>
<dbReference type="EMBL" id="FMXQ01000011">
    <property type="protein sequence ID" value="SDB54574.1"/>
    <property type="molecule type" value="Genomic_DNA"/>
</dbReference>
<dbReference type="InterPro" id="IPR016032">
    <property type="entry name" value="Sig_transdc_resp-reg_C-effctor"/>
</dbReference>
<feature type="domain" description="HTH luxR-type" evidence="1">
    <location>
        <begin position="268"/>
        <end position="325"/>
    </location>
</feature>
<evidence type="ECO:0000259" key="1">
    <source>
        <dbReference type="SMART" id="SM00421"/>
    </source>
</evidence>
<dbReference type="GO" id="GO:0006355">
    <property type="term" value="P:regulation of DNA-templated transcription"/>
    <property type="evidence" value="ECO:0007669"/>
    <property type="project" value="InterPro"/>
</dbReference>
<dbReference type="GO" id="GO:0003677">
    <property type="term" value="F:DNA binding"/>
    <property type="evidence" value="ECO:0007669"/>
    <property type="project" value="UniProtKB-KW"/>
</dbReference>
<dbReference type="Proteomes" id="UP000199071">
    <property type="component" value="Unassembled WGS sequence"/>
</dbReference>
<gene>
    <name evidence="2" type="ORF">SAMN02982931_04305</name>
</gene>
<name>A0A1G6EAV8_9HYPH</name>
<reference evidence="2 3" key="1">
    <citation type="submission" date="2016-10" db="EMBL/GenBank/DDBJ databases">
        <authorList>
            <person name="de Groot N.N."/>
        </authorList>
    </citation>
    <scope>NUCLEOTIDE SEQUENCE [LARGE SCALE GENOMIC DNA]</scope>
    <source>
        <strain evidence="2 3">ATCC 35022</strain>
    </source>
</reference>
<protein>
    <submittedName>
        <fullName evidence="2">DNA-binding transcriptional regulator, CsgD family</fullName>
    </submittedName>
</protein>
<proteinExistence type="predicted"/>
<dbReference type="Gene3D" id="3.10.450.50">
    <property type="match status" value="1"/>
</dbReference>
<dbReference type="SUPFAM" id="SSF46894">
    <property type="entry name" value="C-terminal effector domain of the bipartite response regulators"/>
    <property type="match status" value="1"/>
</dbReference>
<dbReference type="InterPro" id="IPR000792">
    <property type="entry name" value="Tscrpt_reg_LuxR_C"/>
</dbReference>